<dbReference type="AlphaFoldDB" id="A0A8J7NKA3"/>
<dbReference type="FunFam" id="1.10.287.1060:FF:000001">
    <property type="entry name" value="Charged multivesicular body protein 4b"/>
    <property type="match status" value="1"/>
</dbReference>
<dbReference type="Gene3D" id="1.10.287.1060">
    <property type="entry name" value="ESAT-6-like"/>
    <property type="match status" value="1"/>
</dbReference>
<dbReference type="InterPro" id="IPR027417">
    <property type="entry name" value="P-loop_NTPase"/>
</dbReference>
<dbReference type="SUPFAM" id="SSF52540">
    <property type="entry name" value="P-loop containing nucleoside triphosphate hydrolases"/>
    <property type="match status" value="1"/>
</dbReference>
<comment type="subcellular location">
    <subcellularLocation>
        <location evidence="1">Late endosome membrane</location>
        <topology evidence="1">Peripheral membrane protein</topology>
    </subcellularLocation>
</comment>
<keyword evidence="5" id="KW-0967">Endosome</keyword>
<evidence type="ECO:0000256" key="3">
    <source>
        <dbReference type="ARBA" id="ARBA00008535"/>
    </source>
</evidence>
<dbReference type="GO" id="GO:0005525">
    <property type="term" value="F:GTP binding"/>
    <property type="evidence" value="ECO:0007669"/>
    <property type="project" value="UniProtKB-KW"/>
</dbReference>
<evidence type="ECO:0000256" key="1">
    <source>
        <dbReference type="ARBA" id="ARBA00004633"/>
    </source>
</evidence>
<reference evidence="11" key="1">
    <citation type="journal article" date="2021" name="Cell">
        <title>Tracing the genetic footprints of vertebrate landing in non-teleost ray-finned fishes.</title>
        <authorList>
            <person name="Bi X."/>
            <person name="Wang K."/>
            <person name="Yang L."/>
            <person name="Pan H."/>
            <person name="Jiang H."/>
            <person name="Wei Q."/>
            <person name="Fang M."/>
            <person name="Yu H."/>
            <person name="Zhu C."/>
            <person name="Cai Y."/>
            <person name="He Y."/>
            <person name="Gan X."/>
            <person name="Zeng H."/>
            <person name="Yu D."/>
            <person name="Zhu Y."/>
            <person name="Jiang H."/>
            <person name="Qiu Q."/>
            <person name="Yang H."/>
            <person name="Zhang Y.E."/>
            <person name="Wang W."/>
            <person name="Zhu M."/>
            <person name="He S."/>
            <person name="Zhang G."/>
        </authorList>
    </citation>
    <scope>NUCLEOTIDE SEQUENCE</scope>
    <source>
        <strain evidence="11">Allg_001</strain>
    </source>
</reference>
<keyword evidence="7" id="KW-0175">Coiled coil</keyword>
<dbReference type="Pfam" id="PF04548">
    <property type="entry name" value="AIG1"/>
    <property type="match status" value="1"/>
</dbReference>
<dbReference type="Gene3D" id="6.10.250.1710">
    <property type="match status" value="1"/>
</dbReference>
<evidence type="ECO:0000256" key="9">
    <source>
        <dbReference type="SAM" id="MobiDB-lite"/>
    </source>
</evidence>
<proteinExistence type="inferred from homology"/>
<feature type="non-terminal residue" evidence="11">
    <location>
        <position position="462"/>
    </location>
</feature>
<name>A0A8J7NKA3_ATRSP</name>
<evidence type="ECO:0000313" key="11">
    <source>
        <dbReference type="EMBL" id="MBN3313659.1"/>
    </source>
</evidence>
<evidence type="ECO:0000259" key="10">
    <source>
        <dbReference type="PROSITE" id="PS51720"/>
    </source>
</evidence>
<keyword evidence="12" id="KW-1185">Reference proteome</keyword>
<dbReference type="Gene3D" id="3.40.50.300">
    <property type="entry name" value="P-loop containing nucleotide triphosphate hydrolases"/>
    <property type="match status" value="1"/>
</dbReference>
<comment type="caution">
    <text evidence="11">The sequence shown here is derived from an EMBL/GenBank/DDBJ whole genome shotgun (WGS) entry which is preliminary data.</text>
</comment>
<dbReference type="InterPro" id="IPR045058">
    <property type="entry name" value="GIMA/IAN/Toc"/>
</dbReference>
<dbReference type="InterPro" id="IPR005024">
    <property type="entry name" value="Snf7_fam"/>
</dbReference>
<sequence>MSKISKLFKGGSSSSKNRGGPSPQEAIHRLRETEEMLTKKQEYLEKRVEQEIATARKHGTKNKKAALQALRRKKRFEQQLAQIDGTLSTIEFQREALENANTNTEVLKNMGYAAKAIKGVHEKLDLDKIDTLMQDITEQQEVAQEISDAISCPVGFAEQFDEDELLAELQELEQEDLDQKMANMGGLPSVPSSSLPTRPGGESYHPLMKCNRYLGKEQQPHNPTNQEKERKHLTSEEVQSEVIELKPPAPLLSELRIVLLGWRWPGKSLTGNTILGREEFHVERAAEICVKREAEVAQRQVVVVDTPGWYTELTTPVAFKEEIVRSVSLCPPGPHAFLLVIPTGMFTDSDRKTVEELLRLLGDQVWRHMIVVFTWGNILRKRTIEKHIQAEGKELQWLVESCKNRHHVLNNDYLRDNKQVVKLLEKIEDMVAVEGCYSSTVEEKGLPSMKEGEHGPSAIVLE</sequence>
<dbReference type="GO" id="GO:0060271">
    <property type="term" value="P:cilium assembly"/>
    <property type="evidence" value="ECO:0007669"/>
    <property type="project" value="UniProtKB-ARBA"/>
</dbReference>
<evidence type="ECO:0000256" key="7">
    <source>
        <dbReference type="ARBA" id="ARBA00023054"/>
    </source>
</evidence>
<dbReference type="GO" id="GO:0015031">
    <property type="term" value="P:protein transport"/>
    <property type="evidence" value="ECO:0007669"/>
    <property type="project" value="UniProtKB-KW"/>
</dbReference>
<comment type="similarity">
    <text evidence="2">Belongs to the SNF7 family.</text>
</comment>
<dbReference type="GO" id="GO:0007034">
    <property type="term" value="P:vacuolar transport"/>
    <property type="evidence" value="ECO:0007669"/>
    <property type="project" value="InterPro"/>
</dbReference>
<evidence type="ECO:0000256" key="6">
    <source>
        <dbReference type="ARBA" id="ARBA00022927"/>
    </source>
</evidence>
<dbReference type="FunFam" id="3.40.50.300:FF:001756">
    <property type="entry name" value="Si:dkey-185m8.2"/>
    <property type="match status" value="1"/>
</dbReference>
<dbReference type="Pfam" id="PF03357">
    <property type="entry name" value="Snf7"/>
    <property type="match status" value="1"/>
</dbReference>
<accession>A0A8J7NKA3</accession>
<feature type="domain" description="AIG1-type G" evidence="10">
    <location>
        <begin position="252"/>
        <end position="446"/>
    </location>
</feature>
<keyword evidence="6" id="KW-0813">Transport</keyword>
<evidence type="ECO:0000256" key="4">
    <source>
        <dbReference type="ARBA" id="ARBA00022741"/>
    </source>
</evidence>
<protein>
    <submittedName>
        <fullName evidence="11">CHM4C protein</fullName>
    </submittedName>
</protein>
<evidence type="ECO:0000256" key="8">
    <source>
        <dbReference type="ARBA" id="ARBA00023134"/>
    </source>
</evidence>
<evidence type="ECO:0000256" key="5">
    <source>
        <dbReference type="ARBA" id="ARBA00022753"/>
    </source>
</evidence>
<feature type="non-terminal residue" evidence="11">
    <location>
        <position position="1"/>
    </location>
</feature>
<comment type="similarity">
    <text evidence="3">Belongs to the TRAFAC class TrmE-Era-EngA-EngB-Septin-like GTPase superfamily. AIG1/Toc34/Toc159-like paraseptin GTPase family. IAN subfamily.</text>
</comment>
<feature type="region of interest" description="Disordered" evidence="9">
    <location>
        <begin position="1"/>
        <end position="26"/>
    </location>
</feature>
<keyword evidence="6" id="KW-0653">Protein transport</keyword>
<feature type="compositionally biased region" description="Low complexity" evidence="9">
    <location>
        <begin position="1"/>
        <end position="23"/>
    </location>
</feature>
<dbReference type="PROSITE" id="PS51720">
    <property type="entry name" value="G_AIG1"/>
    <property type="match status" value="1"/>
</dbReference>
<evidence type="ECO:0000256" key="2">
    <source>
        <dbReference type="ARBA" id="ARBA00006190"/>
    </source>
</evidence>
<dbReference type="EMBL" id="JAAWVO010012407">
    <property type="protein sequence ID" value="MBN3313659.1"/>
    <property type="molecule type" value="Genomic_DNA"/>
</dbReference>
<dbReference type="CDD" id="cd01852">
    <property type="entry name" value="AIG1"/>
    <property type="match status" value="1"/>
</dbReference>
<dbReference type="PANTHER" id="PTHR10903:SF168">
    <property type="entry name" value="GTPASE IMAP FAMILY MEMBER 4-RELATED"/>
    <property type="match status" value="1"/>
</dbReference>
<keyword evidence="4" id="KW-0547">Nucleotide-binding</keyword>
<evidence type="ECO:0000313" key="12">
    <source>
        <dbReference type="Proteomes" id="UP000736164"/>
    </source>
</evidence>
<keyword evidence="8" id="KW-0342">GTP-binding</keyword>
<dbReference type="Proteomes" id="UP000736164">
    <property type="component" value="Unassembled WGS sequence"/>
</dbReference>
<dbReference type="PANTHER" id="PTHR10903">
    <property type="entry name" value="GTPASE, IMAP FAMILY MEMBER-RELATED"/>
    <property type="match status" value="1"/>
</dbReference>
<organism evidence="11 12">
    <name type="scientific">Atractosteus spatula</name>
    <name type="common">Alligator gar</name>
    <name type="synonym">Lepisosteus spatula</name>
    <dbReference type="NCBI Taxonomy" id="7917"/>
    <lineage>
        <taxon>Eukaryota</taxon>
        <taxon>Metazoa</taxon>
        <taxon>Chordata</taxon>
        <taxon>Craniata</taxon>
        <taxon>Vertebrata</taxon>
        <taxon>Euteleostomi</taxon>
        <taxon>Actinopterygii</taxon>
        <taxon>Neopterygii</taxon>
        <taxon>Holostei</taxon>
        <taxon>Semionotiformes</taxon>
        <taxon>Lepisosteidae</taxon>
        <taxon>Atractosteus</taxon>
    </lineage>
</organism>
<dbReference type="InterPro" id="IPR006703">
    <property type="entry name" value="G_AIG1"/>
</dbReference>
<gene>
    <name evidence="11" type="primary">Chmp4c</name>
    <name evidence="11" type="ORF">GTO95_0017316</name>
</gene>
<dbReference type="GO" id="GO:0031902">
    <property type="term" value="C:late endosome membrane"/>
    <property type="evidence" value="ECO:0007669"/>
    <property type="project" value="UniProtKB-SubCell"/>
</dbReference>